<name>A0A4S8F573_9BURK</name>
<organism evidence="3 4">
    <name type="scientific">Lampropedia puyangensis</name>
    <dbReference type="NCBI Taxonomy" id="1330072"/>
    <lineage>
        <taxon>Bacteria</taxon>
        <taxon>Pseudomonadati</taxon>
        <taxon>Pseudomonadota</taxon>
        <taxon>Betaproteobacteria</taxon>
        <taxon>Burkholderiales</taxon>
        <taxon>Comamonadaceae</taxon>
        <taxon>Lampropedia</taxon>
    </lineage>
</organism>
<dbReference type="PROSITE" id="PS50983">
    <property type="entry name" value="FE_B12_PBP"/>
    <property type="match status" value="1"/>
</dbReference>
<feature type="signal peptide" evidence="1">
    <location>
        <begin position="1"/>
        <end position="22"/>
    </location>
</feature>
<protein>
    <submittedName>
        <fullName evidence="3">ABC transporter substrate-binding protein</fullName>
    </submittedName>
</protein>
<evidence type="ECO:0000259" key="2">
    <source>
        <dbReference type="PROSITE" id="PS50983"/>
    </source>
</evidence>
<dbReference type="InterPro" id="IPR050902">
    <property type="entry name" value="ABC_Transporter_SBP"/>
</dbReference>
<keyword evidence="4" id="KW-1185">Reference proteome</keyword>
<dbReference type="InterPro" id="IPR002491">
    <property type="entry name" value="ABC_transptr_periplasmic_BD"/>
</dbReference>
<dbReference type="AlphaFoldDB" id="A0A4S8F573"/>
<dbReference type="RefSeq" id="WP_136573190.1">
    <property type="nucleotide sequence ID" value="NZ_STFG01000006.1"/>
</dbReference>
<dbReference type="OrthoDB" id="6495095at2"/>
<dbReference type="Pfam" id="PF01497">
    <property type="entry name" value="Peripla_BP_2"/>
    <property type="match status" value="1"/>
</dbReference>
<comment type="caution">
    <text evidence="3">The sequence shown here is derived from an EMBL/GenBank/DDBJ whole genome shotgun (WGS) entry which is preliminary data.</text>
</comment>
<dbReference type="SUPFAM" id="SSF53807">
    <property type="entry name" value="Helical backbone' metal receptor"/>
    <property type="match status" value="1"/>
</dbReference>
<feature type="domain" description="Fe/B12 periplasmic-binding" evidence="2">
    <location>
        <begin position="56"/>
        <end position="305"/>
    </location>
</feature>
<evidence type="ECO:0000256" key="1">
    <source>
        <dbReference type="SAM" id="SignalP"/>
    </source>
</evidence>
<dbReference type="EMBL" id="STFG01000006">
    <property type="protein sequence ID" value="THU02570.1"/>
    <property type="molecule type" value="Genomic_DNA"/>
</dbReference>
<dbReference type="Proteomes" id="UP000308917">
    <property type="component" value="Unassembled WGS sequence"/>
</dbReference>
<sequence>MQVGRVAVVLLMAMMSIGVAAAANQAPNSSARQADQAIDVRDALGRQVHLPAAPQRIVTIFSSNTELVTALGLTDRIVGVEAYTSYPPEVVDKPKVGGRLGFSVDAVVAQRPDLVIVTPARQAAHQLVDPMERLGIPIIVLLGRSVGEILSNIRLIAAAGGVPERGEVLAQQLEQRLLRVQEKVAKRAHPRMVMITGKLGNGMLLAARPNTYTGEAMVLAGGRFALEGMGALAQVSPEAILASDPDVLLFAGSQADLDALVVQPGWRDMQAVRQGKAIVVSRSEFLIPGPRTIDGIEKLAAWLHP</sequence>
<accession>A0A4S8F573</accession>
<dbReference type="PANTHER" id="PTHR30535:SF34">
    <property type="entry name" value="MOLYBDATE-BINDING PROTEIN MOLA"/>
    <property type="match status" value="1"/>
</dbReference>
<reference evidence="3 4" key="1">
    <citation type="journal article" date="2015" name="Antonie Van Leeuwenhoek">
        <title>Lampropedia puyangensis sp. nov., isolated from symptomatic bark of Populus ? euramericana canker and emended description of Lampropedia hyalina (Ehrenberg 1832) Lee et al. 2004.</title>
        <authorList>
            <person name="Li Y."/>
            <person name="Wang T."/>
            <person name="Piao C.G."/>
            <person name="Wang L.F."/>
            <person name="Tian G.Z."/>
            <person name="Zhu T.H."/>
            <person name="Guo M.W."/>
        </authorList>
    </citation>
    <scope>NUCLEOTIDE SEQUENCE [LARGE SCALE GENOMIC DNA]</scope>
    <source>
        <strain evidence="3 4">2-bin</strain>
    </source>
</reference>
<gene>
    <name evidence="3" type="ORF">E9531_07805</name>
</gene>
<keyword evidence="1" id="KW-0732">Signal</keyword>
<dbReference type="Gene3D" id="3.40.50.1980">
    <property type="entry name" value="Nitrogenase molybdenum iron protein domain"/>
    <property type="match status" value="2"/>
</dbReference>
<proteinExistence type="predicted"/>
<dbReference type="PANTHER" id="PTHR30535">
    <property type="entry name" value="VITAMIN B12-BINDING PROTEIN"/>
    <property type="match status" value="1"/>
</dbReference>
<evidence type="ECO:0000313" key="4">
    <source>
        <dbReference type="Proteomes" id="UP000308917"/>
    </source>
</evidence>
<feature type="chain" id="PRO_5020636479" evidence="1">
    <location>
        <begin position="23"/>
        <end position="305"/>
    </location>
</feature>
<evidence type="ECO:0000313" key="3">
    <source>
        <dbReference type="EMBL" id="THU02570.1"/>
    </source>
</evidence>